<gene>
    <name evidence="4" type="primary">pqqD</name>
    <name evidence="4" type="ORF">GCM10009416_01960</name>
</gene>
<evidence type="ECO:0000313" key="5">
    <source>
        <dbReference type="Proteomes" id="UP001501588"/>
    </source>
</evidence>
<sequence>MDAAAVPRLARGARLREDAARGRWVVLAPERAFVPDDTALEVLKLVDGARSVGAIADTLAERFAAPREVIEADIIEMLRDLAERGVVAVA</sequence>
<dbReference type="InterPro" id="IPR022479">
    <property type="entry name" value="PqqD_bac"/>
</dbReference>
<evidence type="ECO:0000256" key="3">
    <source>
        <dbReference type="ARBA" id="ARBA00022905"/>
    </source>
</evidence>
<comment type="subunit">
    <text evidence="2">Monomer. Interacts with PqqE.</text>
</comment>
<reference evidence="4 5" key="1">
    <citation type="journal article" date="2019" name="Int. J. Syst. Evol. Microbiol.">
        <title>The Global Catalogue of Microorganisms (GCM) 10K type strain sequencing project: providing services to taxonomists for standard genome sequencing and annotation.</title>
        <authorList>
            <consortium name="The Broad Institute Genomics Platform"/>
            <consortium name="The Broad Institute Genome Sequencing Center for Infectious Disease"/>
            <person name="Wu L."/>
            <person name="Ma J."/>
        </authorList>
    </citation>
    <scope>NUCLEOTIDE SEQUENCE [LARGE SCALE GENOMIC DNA]</scope>
    <source>
        <strain evidence="4 5">JCM 9933</strain>
    </source>
</reference>
<keyword evidence="5" id="KW-1185">Reference proteome</keyword>
<dbReference type="RefSeq" id="WP_343893261.1">
    <property type="nucleotide sequence ID" value="NZ_BAAAFZ010000004.1"/>
</dbReference>
<evidence type="ECO:0000256" key="1">
    <source>
        <dbReference type="ARBA" id="ARBA00004886"/>
    </source>
</evidence>
<dbReference type="InterPro" id="IPR008792">
    <property type="entry name" value="PQQD"/>
</dbReference>
<comment type="pathway">
    <text evidence="1">Cofactor biosynthesis; pyrroloquinoline quinone biosynthesis.</text>
</comment>
<protein>
    <submittedName>
        <fullName evidence="4">Pyrroloquinoline quinone biosynthesis peptide chaperone PqqD</fullName>
    </submittedName>
</protein>
<organism evidence="4 5">
    <name type="scientific">Craurococcus roseus</name>
    <dbReference type="NCBI Taxonomy" id="77585"/>
    <lineage>
        <taxon>Bacteria</taxon>
        <taxon>Pseudomonadati</taxon>
        <taxon>Pseudomonadota</taxon>
        <taxon>Alphaproteobacteria</taxon>
        <taxon>Acetobacterales</taxon>
        <taxon>Acetobacteraceae</taxon>
        <taxon>Craurococcus</taxon>
    </lineage>
</organism>
<dbReference type="EMBL" id="BAAAFZ010000004">
    <property type="protein sequence ID" value="GAA0567569.1"/>
    <property type="molecule type" value="Genomic_DNA"/>
</dbReference>
<dbReference type="Gene3D" id="1.10.10.1150">
    <property type="entry name" value="Coenzyme PQQ synthesis protein D (PqqD)"/>
    <property type="match status" value="1"/>
</dbReference>
<evidence type="ECO:0000313" key="4">
    <source>
        <dbReference type="EMBL" id="GAA0567569.1"/>
    </source>
</evidence>
<dbReference type="InterPro" id="IPR041881">
    <property type="entry name" value="PqqD_sf"/>
</dbReference>
<dbReference type="Pfam" id="PF05402">
    <property type="entry name" value="PqqD"/>
    <property type="match status" value="1"/>
</dbReference>
<dbReference type="NCBIfam" id="TIGR03859">
    <property type="entry name" value="PQQ_PqqD"/>
    <property type="match status" value="1"/>
</dbReference>
<comment type="caution">
    <text evidence="4">The sequence shown here is derived from an EMBL/GenBank/DDBJ whole genome shotgun (WGS) entry which is preliminary data.</text>
</comment>
<keyword evidence="3" id="KW-0884">PQQ biosynthesis</keyword>
<proteinExistence type="predicted"/>
<name>A0ABN1EIU6_9PROT</name>
<accession>A0ABN1EIU6</accession>
<dbReference type="Proteomes" id="UP001501588">
    <property type="component" value="Unassembled WGS sequence"/>
</dbReference>
<evidence type="ECO:0000256" key="2">
    <source>
        <dbReference type="ARBA" id="ARBA00011741"/>
    </source>
</evidence>